<organism evidence="4 5">
    <name type="scientific">Winogradskyella litorisediminis</name>
    <dbReference type="NCBI Taxonomy" id="1156618"/>
    <lineage>
        <taxon>Bacteria</taxon>
        <taxon>Pseudomonadati</taxon>
        <taxon>Bacteroidota</taxon>
        <taxon>Flavobacteriia</taxon>
        <taxon>Flavobacteriales</taxon>
        <taxon>Flavobacteriaceae</taxon>
        <taxon>Winogradskyella</taxon>
    </lineage>
</organism>
<evidence type="ECO:0000313" key="5">
    <source>
        <dbReference type="Proteomes" id="UP001597013"/>
    </source>
</evidence>
<feature type="chain" id="PRO_5045851002" evidence="1">
    <location>
        <begin position="25"/>
        <end position="502"/>
    </location>
</feature>
<dbReference type="EMBL" id="JBHTJL010000016">
    <property type="protein sequence ID" value="MFD1064242.1"/>
    <property type="molecule type" value="Genomic_DNA"/>
</dbReference>
<dbReference type="SUPFAM" id="SSF52096">
    <property type="entry name" value="ClpP/crotonase"/>
    <property type="match status" value="1"/>
</dbReference>
<evidence type="ECO:0000313" key="4">
    <source>
        <dbReference type="EMBL" id="MFD1064242.1"/>
    </source>
</evidence>
<feature type="signal peptide" evidence="1">
    <location>
        <begin position="1"/>
        <end position="24"/>
    </location>
</feature>
<reference evidence="5" key="1">
    <citation type="journal article" date="2019" name="Int. J. Syst. Evol. Microbiol.">
        <title>The Global Catalogue of Microorganisms (GCM) 10K type strain sequencing project: providing services to taxonomists for standard genome sequencing and annotation.</title>
        <authorList>
            <consortium name="The Broad Institute Genomics Platform"/>
            <consortium name="The Broad Institute Genome Sequencing Center for Infectious Disease"/>
            <person name="Wu L."/>
            <person name="Ma J."/>
        </authorList>
    </citation>
    <scope>NUCLEOTIDE SEQUENCE [LARGE SCALE GENOMIC DNA]</scope>
    <source>
        <strain evidence="5">CCUG 62215</strain>
    </source>
</reference>
<evidence type="ECO:0000259" key="3">
    <source>
        <dbReference type="Pfam" id="PF18294"/>
    </source>
</evidence>
<dbReference type="InterPro" id="IPR029045">
    <property type="entry name" value="ClpP/crotonase-like_dom_sf"/>
</dbReference>
<dbReference type="InterPro" id="IPR005151">
    <property type="entry name" value="Tail-specific_protease"/>
</dbReference>
<dbReference type="Pfam" id="PF03572">
    <property type="entry name" value="Peptidase_S41"/>
    <property type="match status" value="1"/>
</dbReference>
<dbReference type="InterPro" id="IPR041613">
    <property type="entry name" value="Pept_S41_N"/>
</dbReference>
<dbReference type="Gene3D" id="2.30.42.10">
    <property type="match status" value="1"/>
</dbReference>
<dbReference type="PANTHER" id="PTHR32060">
    <property type="entry name" value="TAIL-SPECIFIC PROTEASE"/>
    <property type="match status" value="1"/>
</dbReference>
<dbReference type="PANTHER" id="PTHR32060:SF30">
    <property type="entry name" value="CARBOXY-TERMINAL PROCESSING PROTEASE CTPA"/>
    <property type="match status" value="1"/>
</dbReference>
<dbReference type="Pfam" id="PF18294">
    <property type="entry name" value="Pept_S41_N"/>
    <property type="match status" value="1"/>
</dbReference>
<evidence type="ECO:0000256" key="1">
    <source>
        <dbReference type="SAM" id="SignalP"/>
    </source>
</evidence>
<feature type="domain" description="Tail specific protease" evidence="2">
    <location>
        <begin position="231"/>
        <end position="388"/>
    </location>
</feature>
<evidence type="ECO:0000259" key="2">
    <source>
        <dbReference type="Pfam" id="PF03572"/>
    </source>
</evidence>
<keyword evidence="5" id="KW-1185">Reference proteome</keyword>
<dbReference type="Proteomes" id="UP001597013">
    <property type="component" value="Unassembled WGS sequence"/>
</dbReference>
<dbReference type="Gene3D" id="3.30.750.170">
    <property type="match status" value="1"/>
</dbReference>
<dbReference type="RefSeq" id="WP_386132485.1">
    <property type="nucleotide sequence ID" value="NZ_JBHTJL010000016.1"/>
</dbReference>
<dbReference type="PROSITE" id="PS51257">
    <property type="entry name" value="PROKAR_LIPOPROTEIN"/>
    <property type="match status" value="1"/>
</dbReference>
<proteinExistence type="predicted"/>
<dbReference type="InterPro" id="IPR036034">
    <property type="entry name" value="PDZ_sf"/>
</dbReference>
<name>A0ABW3N9N1_9FLAO</name>
<feature type="domain" description="Peptidase S41 N-terminal" evidence="3">
    <location>
        <begin position="36"/>
        <end position="97"/>
    </location>
</feature>
<accession>A0ABW3N9N1</accession>
<sequence>MKYLKPLLLLLIIAFSATSCFEDADDNVILNGNNLEIQDFVWKGMNLFYVYKDEIGNLADDRFSTNEEYTTYLNSFSNPEDLFASLLYLPDNVDEFSAITSNYLELEQQLQGTNLDSGMKFGLVRIGNSNNVFGYVRYVLPNSSASANGVQRGMIFTGVDGTSLTASNFGNLLFGSNTSFTINLADYDDNGTTDNSDDTITPNGNSISLTKETITENPIFRSNVIETNGFKIGYLMYNGFRISDANVIELNNVIGDFNSQNIDELVLDLRYNGGGSVSTAIWLSSMLTGQFENQLFFEEKWNSGFQAFFEENSPESLINNFVSNAIKTNSSGDETFNLPLNNLNLTKLYVLTTRSTASASELVINGLRPYIDVVQIGVDTRGKPQASTTIYDSEDFSRNNVNASHTYAMQPLIYESANVDGFFQYYDGLSASAGFELSENFGNLGILGDENEPLLERAIMDITGNGRFLDSFENDYFKPIPDESFLPPFSTDMFDYRVKLNR</sequence>
<dbReference type="CDD" id="cd07561">
    <property type="entry name" value="Peptidase_S41_CPP_like"/>
    <property type="match status" value="1"/>
</dbReference>
<dbReference type="SUPFAM" id="SSF50156">
    <property type="entry name" value="PDZ domain-like"/>
    <property type="match status" value="1"/>
</dbReference>
<keyword evidence="1" id="KW-0732">Signal</keyword>
<comment type="caution">
    <text evidence="4">The sequence shown here is derived from an EMBL/GenBank/DDBJ whole genome shotgun (WGS) entry which is preliminary data.</text>
</comment>
<gene>
    <name evidence="4" type="ORF">ACFQ1Q_13380</name>
</gene>
<protein>
    <submittedName>
        <fullName evidence="4">S41 family peptidase</fullName>
    </submittedName>
</protein>
<dbReference type="Gene3D" id="3.90.226.10">
    <property type="entry name" value="2-enoyl-CoA Hydratase, Chain A, domain 1"/>
    <property type="match status" value="1"/>
</dbReference>